<keyword evidence="4 8" id="KW-0732">Signal</keyword>
<keyword evidence="3" id="KW-0285">Flavoprotein</keyword>
<dbReference type="Proteomes" id="UP000829291">
    <property type="component" value="Chromosome 4"/>
</dbReference>
<dbReference type="InParanoid" id="A0A6J0C2H3"/>
<evidence type="ECO:0000256" key="8">
    <source>
        <dbReference type="SAM" id="SignalP"/>
    </source>
</evidence>
<reference evidence="11" key="1">
    <citation type="submission" date="2025-08" db="UniProtKB">
        <authorList>
            <consortium name="RefSeq"/>
        </authorList>
    </citation>
    <scope>IDENTIFICATION</scope>
    <source>
        <tissue evidence="11">Thorax and Abdomen</tissue>
    </source>
</reference>
<accession>A0A6J0C2H3</accession>
<dbReference type="Pfam" id="PF07156">
    <property type="entry name" value="Prenylcys_lyase"/>
    <property type="match status" value="1"/>
</dbReference>
<dbReference type="RefSeq" id="XP_015520742.1">
    <property type="nucleotide sequence ID" value="XM_015665256.2"/>
</dbReference>
<evidence type="ECO:0000256" key="3">
    <source>
        <dbReference type="ARBA" id="ARBA00022630"/>
    </source>
</evidence>
<feature type="chain" id="PRO_5026754929" evidence="8">
    <location>
        <begin position="21"/>
        <end position="501"/>
    </location>
</feature>
<feature type="signal peptide" evidence="8">
    <location>
        <begin position="1"/>
        <end position="20"/>
    </location>
</feature>
<evidence type="ECO:0000259" key="9">
    <source>
        <dbReference type="Pfam" id="PF07156"/>
    </source>
</evidence>
<name>A0A6J0C2H3_NEOLC</name>
<evidence type="ECO:0000256" key="5">
    <source>
        <dbReference type="ARBA" id="ARBA00022827"/>
    </source>
</evidence>
<keyword evidence="6" id="KW-0560">Oxidoreductase</keyword>
<dbReference type="Pfam" id="PF13450">
    <property type="entry name" value="NAD_binding_8"/>
    <property type="match status" value="1"/>
</dbReference>
<dbReference type="Gene3D" id="3.50.50.60">
    <property type="entry name" value="FAD/NAD(P)-binding domain"/>
    <property type="match status" value="1"/>
</dbReference>
<evidence type="ECO:0000256" key="6">
    <source>
        <dbReference type="ARBA" id="ARBA00023002"/>
    </source>
</evidence>
<dbReference type="GO" id="GO:0001735">
    <property type="term" value="F:prenylcysteine oxidase activity"/>
    <property type="evidence" value="ECO:0007669"/>
    <property type="project" value="InterPro"/>
</dbReference>
<evidence type="ECO:0000256" key="7">
    <source>
        <dbReference type="ARBA" id="ARBA00023180"/>
    </source>
</evidence>
<organism evidence="11">
    <name type="scientific">Neodiprion lecontei</name>
    <name type="common">Redheaded pine sawfly</name>
    <dbReference type="NCBI Taxonomy" id="441921"/>
    <lineage>
        <taxon>Eukaryota</taxon>
        <taxon>Metazoa</taxon>
        <taxon>Ecdysozoa</taxon>
        <taxon>Arthropoda</taxon>
        <taxon>Hexapoda</taxon>
        <taxon>Insecta</taxon>
        <taxon>Pterygota</taxon>
        <taxon>Neoptera</taxon>
        <taxon>Endopterygota</taxon>
        <taxon>Hymenoptera</taxon>
        <taxon>Tenthredinoidea</taxon>
        <taxon>Diprionidae</taxon>
        <taxon>Diprioninae</taxon>
        <taxon>Neodiprion</taxon>
    </lineage>
</organism>
<keyword evidence="5" id="KW-0274">FAD</keyword>
<dbReference type="GeneID" id="107224972"/>
<dbReference type="OrthoDB" id="437369at2759"/>
<comment type="cofactor">
    <cofactor evidence="1">
        <name>FAD</name>
        <dbReference type="ChEBI" id="CHEBI:57692"/>
    </cofactor>
</comment>
<evidence type="ECO:0000313" key="10">
    <source>
        <dbReference type="Proteomes" id="UP000829291"/>
    </source>
</evidence>
<keyword evidence="7" id="KW-0325">Glycoprotein</keyword>
<dbReference type="PANTHER" id="PTHR15944">
    <property type="entry name" value="FARNESYLCYSTEINE LYASE"/>
    <property type="match status" value="1"/>
</dbReference>
<proteinExistence type="inferred from homology"/>
<keyword evidence="10" id="KW-1185">Reference proteome</keyword>
<dbReference type="SUPFAM" id="SSF51905">
    <property type="entry name" value="FAD/NAD(P)-binding domain"/>
    <property type="match status" value="1"/>
</dbReference>
<gene>
    <name evidence="11" type="primary">LOC107224972</name>
</gene>
<dbReference type="PANTHER" id="PTHR15944:SF0">
    <property type="entry name" value="PRENYLCYSTEINE LYASE DOMAIN-CONTAINING PROTEIN"/>
    <property type="match status" value="1"/>
</dbReference>
<dbReference type="GO" id="GO:0030327">
    <property type="term" value="P:prenylated protein catabolic process"/>
    <property type="evidence" value="ECO:0007669"/>
    <property type="project" value="TreeGrafter"/>
</dbReference>
<dbReference type="GO" id="GO:0030328">
    <property type="term" value="P:prenylcysteine catabolic process"/>
    <property type="evidence" value="ECO:0007669"/>
    <property type="project" value="InterPro"/>
</dbReference>
<feature type="domain" description="Prenylcysteine lyase" evidence="9">
    <location>
        <begin position="121"/>
        <end position="472"/>
    </location>
</feature>
<dbReference type="InterPro" id="IPR010795">
    <property type="entry name" value="Prenylcys_lyase"/>
</dbReference>
<dbReference type="KEGG" id="nlo:107224972"/>
<dbReference type="AlphaFoldDB" id="A0A6J0C2H3"/>
<protein>
    <submittedName>
        <fullName evidence="11">Prenylcysteine oxidase isoform X1</fullName>
    </submittedName>
</protein>
<evidence type="ECO:0000256" key="1">
    <source>
        <dbReference type="ARBA" id="ARBA00001974"/>
    </source>
</evidence>
<evidence type="ECO:0000256" key="4">
    <source>
        <dbReference type="ARBA" id="ARBA00022729"/>
    </source>
</evidence>
<dbReference type="InterPro" id="IPR017046">
    <property type="entry name" value="Prenylcysteine_Oxase1"/>
</dbReference>
<evidence type="ECO:0000313" key="11">
    <source>
        <dbReference type="RefSeq" id="XP_015520742.1"/>
    </source>
</evidence>
<dbReference type="InterPro" id="IPR036188">
    <property type="entry name" value="FAD/NAD-bd_sf"/>
</dbReference>
<comment type="similarity">
    <text evidence="2">Belongs to the prenylcysteine oxidase family.</text>
</comment>
<sequence>MHWFGVLLFVGLIFVAISLCEDAPRPKIAIVGAGIGGASASHFLTELLDGNLEIDIFEADQIGGRLATVRVNDEEYEAGGSIIHSRNKYMKAFLELLGMEERPTSKGMRAGVWNGGEFVIMESNWKIVTMMKLLYRYGIQPFKLYRHVNTILDSFENIYRYQDEGVAYDNVHDLISAMSPEFPKLLQISTAEYLHSLGFSKEIINELVEATLVVNYGQNTDVHSFVGCVSVAGAGADLWSVKGGNKEVPIHLIYRNSKVNLVPSQVKEIRYLLNNDSLPQYEISYNNAGSNNVMKNIYDIVVIATPLTEDQKYEIKFMDFQKIESLQFPGNYQTTVATFIQGDLIPSHFGLDDPIDAILSCDPNKTEINSVGKLFPVNGPIGKDSQVWKVFSKHRLTSRQISSMFSNVGQLREIPWKAYPKYSTAPRLDNFQLHDSLYHVNAIEWAASAMEMSAIGGRNVALLIHKKLTSCCRESSEIDKQKCKYSCEEKTVRRNTQKSDL</sequence>
<evidence type="ECO:0000256" key="2">
    <source>
        <dbReference type="ARBA" id="ARBA00009967"/>
    </source>
</evidence>